<dbReference type="AlphaFoldDB" id="A0A9W9CTH3"/>
<dbReference type="Pfam" id="PF07993">
    <property type="entry name" value="NAD_binding_4"/>
    <property type="match status" value="1"/>
</dbReference>
<dbReference type="SUPFAM" id="SSF51735">
    <property type="entry name" value="NAD(P)-binding Rossmann-fold domains"/>
    <property type="match status" value="1"/>
</dbReference>
<name>A0A9W9CTH3_9PEZI</name>
<evidence type="ECO:0000259" key="3">
    <source>
        <dbReference type="PROSITE" id="PS50075"/>
    </source>
</evidence>
<dbReference type="Pfam" id="PF23562">
    <property type="entry name" value="AMP-binding_C_3"/>
    <property type="match status" value="1"/>
</dbReference>
<organism evidence="4 5">
    <name type="scientific">Gnomoniopsis smithogilvyi</name>
    <dbReference type="NCBI Taxonomy" id="1191159"/>
    <lineage>
        <taxon>Eukaryota</taxon>
        <taxon>Fungi</taxon>
        <taxon>Dikarya</taxon>
        <taxon>Ascomycota</taxon>
        <taxon>Pezizomycotina</taxon>
        <taxon>Sordariomycetes</taxon>
        <taxon>Sordariomycetidae</taxon>
        <taxon>Diaporthales</taxon>
        <taxon>Gnomoniaceae</taxon>
        <taxon>Gnomoniopsis</taxon>
    </lineage>
</organism>
<dbReference type="Gene3D" id="3.40.50.12780">
    <property type="entry name" value="N-terminal domain of ligase-like"/>
    <property type="match status" value="1"/>
</dbReference>
<keyword evidence="1" id="KW-0596">Phosphopantetheine</keyword>
<dbReference type="SUPFAM" id="SSF47336">
    <property type="entry name" value="ACP-like"/>
    <property type="match status" value="1"/>
</dbReference>
<evidence type="ECO:0000256" key="2">
    <source>
        <dbReference type="ARBA" id="ARBA00022553"/>
    </source>
</evidence>
<dbReference type="InterPro" id="IPR036736">
    <property type="entry name" value="ACP-like_sf"/>
</dbReference>
<dbReference type="Gene3D" id="3.40.50.720">
    <property type="entry name" value="NAD(P)-binding Rossmann-like Domain"/>
    <property type="match status" value="1"/>
</dbReference>
<gene>
    <name evidence="4" type="ORF">N0V93_009216</name>
</gene>
<dbReference type="InterPro" id="IPR042099">
    <property type="entry name" value="ANL_N_sf"/>
</dbReference>
<dbReference type="Gene3D" id="1.10.1200.10">
    <property type="entry name" value="ACP-like"/>
    <property type="match status" value="1"/>
</dbReference>
<dbReference type="InterPro" id="IPR009081">
    <property type="entry name" value="PP-bd_ACP"/>
</dbReference>
<dbReference type="InterPro" id="IPR036291">
    <property type="entry name" value="NAD(P)-bd_dom_sf"/>
</dbReference>
<dbReference type="OrthoDB" id="429813at2759"/>
<keyword evidence="5" id="KW-1185">Reference proteome</keyword>
<reference evidence="4" key="1">
    <citation type="submission" date="2022-10" db="EMBL/GenBank/DDBJ databases">
        <title>Tapping the CABI collections for fungal endophytes: first genome assemblies for Collariella, Neodidymelliopsis, Ascochyta clinopodiicola, Didymella pomorum, Didymosphaeria variabile, Neocosmospora piperis and Neocucurbitaria cava.</title>
        <authorList>
            <person name="Hill R."/>
        </authorList>
    </citation>
    <scope>NUCLEOTIDE SEQUENCE</scope>
    <source>
        <strain evidence="4">IMI 355082</strain>
    </source>
</reference>
<dbReference type="Pfam" id="PF00550">
    <property type="entry name" value="PP-binding"/>
    <property type="match status" value="1"/>
</dbReference>
<sequence>MSIPPPPGDLGRRLLPSVVDDIARSDPSRVLYSMPKTRSPRDGFQDITAVQFSQAVDRCAWYLHKQLGQGAGFPTVLYIGPQDLVYAILILASIKVGYKLLLNSPRNTLEAHVHLVKETGCGTMLVPTGFPLPVIGKIIETTGIRRVDLPGAAHWLCDEAVEAYPYHKTYEEARLEPWVALHTSGSTGMPKPIIQSHASYSPVDAYTALPSLGLPRTFPWFPEGSRVYLGFPLFHCGGLFVLLPCSIFGNFTVVLGPFPPSSEVIQQIHDHGNVEESLIPPSSLADMAKDPTYIEGLSRLNRITTGGGPLPREVGNTISSRTGLANILGSTEAGLIPLEVIDREDWAYMRVSPVYGAEFRQVSEDLYEQVIVRRPELEPYQGVFGTFPHLQEWPMKDLYSKHPTKEGLWLYRGRTDDIIVFSTGEKLNPLDMEDIIQAHSAVKGAVICGTGHFQSSLLVETAEPSTEAAERARLLEEIWPFIEKANKHSPSHGRIQRDMVLFTTADRPMLRAGKGTVQRQATVDLYKADLDKLYASSKTELPDEDGIKPMGETVGAADAVKIIISNATDINLNEVAADANLFDFGLDSLQVINITKNINKYLVSLGKPSSMSPRLVYAEPTVAAISNAVAALRKGDHPTGTSGKSAVEKMLSLYESNSSNLPINDRPPQQQPEELTVLLTGSTGSLGSYILDSLVRNSNVAQVFCLNRGPGSHERLQKVQAAKGLNALPNKVSCIEGDLSKDYFGLTAKDYKTLLSSVSVIIHAAWLLNFTAPLESFIPFVTSTRKLVDFSAHSRFGARVFFISSLSSVAKYHTVYPSRDRVPEDIIEDWRVAYDTPYGQSKFVSERILDTAAKIAGVPTAVCRVGQIAGPTMAAGIWPKHEWLPSLVASSKYLGKLPGSLGKLERVDWIPVDLLGSTISELALASHSAIEAMQPSGAVVYHTVNPKATSWAELVPVVLAALGGTSNVQVVSLEAWLEALRDSESKTADIAVNPALKLMDFFKDLRNGSAPNLDTKRTARSSSSLAGLSSVQPAWMENWTRQWEL</sequence>
<feature type="domain" description="Carrier" evidence="3">
    <location>
        <begin position="554"/>
        <end position="633"/>
    </location>
</feature>
<dbReference type="Proteomes" id="UP001140453">
    <property type="component" value="Unassembled WGS sequence"/>
</dbReference>
<dbReference type="SUPFAM" id="SSF56801">
    <property type="entry name" value="Acetyl-CoA synthetase-like"/>
    <property type="match status" value="1"/>
</dbReference>
<dbReference type="InterPro" id="IPR006162">
    <property type="entry name" value="Ppantetheine_attach_site"/>
</dbReference>
<dbReference type="InterPro" id="IPR051414">
    <property type="entry name" value="Adenylate-forming_Reductase"/>
</dbReference>
<comment type="caution">
    <text evidence="4">The sequence shown here is derived from an EMBL/GenBank/DDBJ whole genome shotgun (WGS) entry which is preliminary data.</text>
</comment>
<dbReference type="InterPro" id="IPR013120">
    <property type="entry name" value="FAR_NAD-bd"/>
</dbReference>
<dbReference type="PROSITE" id="PS50075">
    <property type="entry name" value="CARRIER"/>
    <property type="match status" value="1"/>
</dbReference>
<keyword evidence="2" id="KW-0597">Phosphoprotein</keyword>
<dbReference type="EMBL" id="JAPEVB010000006">
    <property type="protein sequence ID" value="KAJ4386322.1"/>
    <property type="molecule type" value="Genomic_DNA"/>
</dbReference>
<dbReference type="Pfam" id="PF00501">
    <property type="entry name" value="AMP-binding"/>
    <property type="match status" value="1"/>
</dbReference>
<dbReference type="InterPro" id="IPR000873">
    <property type="entry name" value="AMP-dep_synth/lig_dom"/>
</dbReference>
<evidence type="ECO:0000313" key="4">
    <source>
        <dbReference type="EMBL" id="KAJ4386322.1"/>
    </source>
</evidence>
<dbReference type="PANTHER" id="PTHR43439:SF2">
    <property type="entry name" value="ENZYME, PUTATIVE (JCVI)-RELATED"/>
    <property type="match status" value="1"/>
</dbReference>
<proteinExistence type="predicted"/>
<dbReference type="PANTHER" id="PTHR43439">
    <property type="entry name" value="PHENYLACETATE-COENZYME A LIGASE"/>
    <property type="match status" value="1"/>
</dbReference>
<protein>
    <recommendedName>
        <fullName evidence="3">Carrier domain-containing protein</fullName>
    </recommendedName>
</protein>
<evidence type="ECO:0000313" key="5">
    <source>
        <dbReference type="Proteomes" id="UP001140453"/>
    </source>
</evidence>
<dbReference type="PROSITE" id="PS00012">
    <property type="entry name" value="PHOSPHOPANTETHEINE"/>
    <property type="match status" value="1"/>
</dbReference>
<evidence type="ECO:0000256" key="1">
    <source>
        <dbReference type="ARBA" id="ARBA00022450"/>
    </source>
</evidence>
<accession>A0A9W9CTH3</accession>